<reference evidence="2" key="2">
    <citation type="submission" date="2015-01" db="EMBL/GenBank/DDBJ databases">
        <title>Evolutionary Origins and Diversification of the Mycorrhizal Mutualists.</title>
        <authorList>
            <consortium name="DOE Joint Genome Institute"/>
            <consortium name="Mycorrhizal Genomics Consortium"/>
            <person name="Kohler A."/>
            <person name="Kuo A."/>
            <person name="Nagy L.G."/>
            <person name="Floudas D."/>
            <person name="Copeland A."/>
            <person name="Barry K.W."/>
            <person name="Cichocki N."/>
            <person name="Veneault-Fourrey C."/>
            <person name="LaButti K."/>
            <person name="Lindquist E.A."/>
            <person name="Lipzen A."/>
            <person name="Lundell T."/>
            <person name="Morin E."/>
            <person name="Murat C."/>
            <person name="Riley R."/>
            <person name="Ohm R."/>
            <person name="Sun H."/>
            <person name="Tunlid A."/>
            <person name="Henrissat B."/>
            <person name="Grigoriev I.V."/>
            <person name="Hibbett D.S."/>
            <person name="Martin F."/>
        </authorList>
    </citation>
    <scope>NUCLEOTIDE SEQUENCE [LARGE SCALE GENOMIC DNA]</scope>
    <source>
        <strain evidence="2">MUT 4182</strain>
    </source>
</reference>
<reference evidence="1 2" key="1">
    <citation type="submission" date="2014-04" db="EMBL/GenBank/DDBJ databases">
        <authorList>
            <consortium name="DOE Joint Genome Institute"/>
            <person name="Kuo A."/>
            <person name="Girlanda M."/>
            <person name="Perotto S."/>
            <person name="Kohler A."/>
            <person name="Nagy L.G."/>
            <person name="Floudas D."/>
            <person name="Copeland A."/>
            <person name="Barry K.W."/>
            <person name="Cichocki N."/>
            <person name="Veneault-Fourrey C."/>
            <person name="LaButti K."/>
            <person name="Lindquist E.A."/>
            <person name="Lipzen A."/>
            <person name="Lundell T."/>
            <person name="Morin E."/>
            <person name="Murat C."/>
            <person name="Sun H."/>
            <person name="Tunlid A."/>
            <person name="Henrissat B."/>
            <person name="Grigoriev I.V."/>
            <person name="Hibbett D.S."/>
            <person name="Martin F."/>
            <person name="Nordberg H.P."/>
            <person name="Cantor M.N."/>
            <person name="Hua S.X."/>
        </authorList>
    </citation>
    <scope>NUCLEOTIDE SEQUENCE [LARGE SCALE GENOMIC DNA]</scope>
    <source>
        <strain evidence="1 2">MUT 4182</strain>
    </source>
</reference>
<keyword evidence="2" id="KW-1185">Reference proteome</keyword>
<dbReference type="Proteomes" id="UP000054248">
    <property type="component" value="Unassembled WGS sequence"/>
</dbReference>
<protein>
    <recommendedName>
        <fullName evidence="3">F-box domain-containing protein</fullName>
    </recommendedName>
</protein>
<dbReference type="STRING" id="1051891.A0A0C3L754"/>
<organism evidence="1 2">
    <name type="scientific">Tulasnella calospora MUT 4182</name>
    <dbReference type="NCBI Taxonomy" id="1051891"/>
    <lineage>
        <taxon>Eukaryota</taxon>
        <taxon>Fungi</taxon>
        <taxon>Dikarya</taxon>
        <taxon>Basidiomycota</taxon>
        <taxon>Agaricomycotina</taxon>
        <taxon>Agaricomycetes</taxon>
        <taxon>Cantharellales</taxon>
        <taxon>Tulasnellaceae</taxon>
        <taxon>Tulasnella</taxon>
    </lineage>
</organism>
<name>A0A0C3L754_9AGAM</name>
<evidence type="ECO:0000313" key="1">
    <source>
        <dbReference type="EMBL" id="KIO29693.1"/>
    </source>
</evidence>
<dbReference type="OrthoDB" id="3289100at2759"/>
<gene>
    <name evidence="1" type="ORF">M407DRAFT_6002</name>
</gene>
<proteinExistence type="predicted"/>
<evidence type="ECO:0000313" key="2">
    <source>
        <dbReference type="Proteomes" id="UP000054248"/>
    </source>
</evidence>
<evidence type="ECO:0008006" key="3">
    <source>
        <dbReference type="Google" id="ProtNLM"/>
    </source>
</evidence>
<dbReference type="SUPFAM" id="SSF52047">
    <property type="entry name" value="RNI-like"/>
    <property type="match status" value="1"/>
</dbReference>
<dbReference type="EMBL" id="KN822979">
    <property type="protein sequence ID" value="KIO29693.1"/>
    <property type="molecule type" value="Genomic_DNA"/>
</dbReference>
<dbReference type="AlphaFoldDB" id="A0A0C3L754"/>
<sequence>MPFLRPAIQNLANLRVLTFRAINFGGDRWLPDLGNCCPHLRWLLLVHCTDYTIPSIRLLVETRIHRDGINPLEILCIQPHHDALPEYRANEEDAAWFSKFLKFKQEDDCWHTEPEARSKNSEKKL</sequence>
<dbReference type="HOGENOM" id="CLU_2185895_0_0_1"/>
<accession>A0A0C3L754</accession>